<evidence type="ECO:0000313" key="3">
    <source>
        <dbReference type="EMBL" id="RAJ83444.1"/>
    </source>
</evidence>
<accession>A0A327W605</accession>
<dbReference type="RefSeq" id="WP_111592089.1">
    <property type="nucleotide sequence ID" value="NZ_QLMA01000003.1"/>
</dbReference>
<keyword evidence="4" id="KW-1185">Reference proteome</keyword>
<organism evidence="3 4">
    <name type="scientific">Chitinophaga dinghuensis</name>
    <dbReference type="NCBI Taxonomy" id="1539050"/>
    <lineage>
        <taxon>Bacteria</taxon>
        <taxon>Pseudomonadati</taxon>
        <taxon>Bacteroidota</taxon>
        <taxon>Chitinophagia</taxon>
        <taxon>Chitinophagales</taxon>
        <taxon>Chitinophagaceae</taxon>
        <taxon>Chitinophaga</taxon>
    </lineage>
</organism>
<dbReference type="Pfam" id="PF20041">
    <property type="entry name" value="DUF6443"/>
    <property type="match status" value="1"/>
</dbReference>
<proteinExistence type="predicted"/>
<name>A0A327W605_9BACT</name>
<dbReference type="EMBL" id="QLMA01000003">
    <property type="protein sequence ID" value="RAJ83444.1"/>
    <property type="molecule type" value="Genomic_DNA"/>
</dbReference>
<evidence type="ECO:0000313" key="4">
    <source>
        <dbReference type="Proteomes" id="UP000249819"/>
    </source>
</evidence>
<dbReference type="Gene3D" id="2.180.10.10">
    <property type="entry name" value="RHS repeat-associated core"/>
    <property type="match status" value="2"/>
</dbReference>
<evidence type="ECO:0000256" key="1">
    <source>
        <dbReference type="SAM" id="SignalP"/>
    </source>
</evidence>
<keyword evidence="1" id="KW-0732">Signal</keyword>
<feature type="domain" description="DUF6443" evidence="2">
    <location>
        <begin position="59"/>
        <end position="197"/>
    </location>
</feature>
<dbReference type="NCBIfam" id="TIGR03696">
    <property type="entry name" value="Rhs_assc_core"/>
    <property type="match status" value="1"/>
</dbReference>
<protein>
    <submittedName>
        <fullName evidence="3">RHS repeat-associated protein</fullName>
    </submittedName>
</protein>
<feature type="signal peptide" evidence="1">
    <location>
        <begin position="1"/>
        <end position="26"/>
    </location>
</feature>
<dbReference type="InterPro" id="IPR022385">
    <property type="entry name" value="Rhs_assc_core"/>
</dbReference>
<comment type="caution">
    <text evidence="3">The sequence shown here is derived from an EMBL/GenBank/DDBJ whole genome shotgun (WGS) entry which is preliminary data.</text>
</comment>
<dbReference type="InterPro" id="IPR045619">
    <property type="entry name" value="DUF6443"/>
</dbReference>
<feature type="chain" id="PRO_5016382672" evidence="1">
    <location>
        <begin position="27"/>
        <end position="1479"/>
    </location>
</feature>
<evidence type="ECO:0000259" key="2">
    <source>
        <dbReference type="Pfam" id="PF20041"/>
    </source>
</evidence>
<gene>
    <name evidence="3" type="ORF">CLV59_103412</name>
</gene>
<sequence length="1479" mass="162959">MISRYIKLLIPVTLLLCALQPWTVDAQQNAPVANPQSKPGATPVSITPVPATNVNVVRTYQPSVPITDPNAVRNTSDVSQVKQKAQYVDGLGRPIQTVQKGLSPSGKDNVAPITYDEFGREVYKYLPYSHLDKSNSARSSDGMFKTDAFINQAAFYNERTGQADEKVFYEETDYEPSPLNRVVNKFGVGASWAKTGGNRPVSARYLLNTTTDNVRVWEWPQTANVPVTTGSYAAGALTKSVNIDENGNRIVSFSNNRGKLILKQIYLTADTADGYTNKLSTYYIYDDFDNVRGVIPPKAVEPLLAANWNVTQNIVDELCFQYQYDGRNRMIVKRVPGVTAATEMVYDLRDRLAYMRDANLRRDNQWLVTFYDAQDRPVETALYNRGGTREELQQAMNQFTATTTTMIYNSPVKQLVVANDDGRNNYVAQETVELIPGFETGSGAEVTINIDPNATETITQVVTLNPLPITEGGALYPLTFTYYDDYTFPNAAPANSSAYTKISQYDSRFSANATVVSQETRGLQTGARIRVLQDGEKWMTTTTYYDRKSRPIQTFSNDGLGKQESVSILLDFEGKALSTLHHQRNAAAIATPESEIFTRLEYDAAGRLLTVNKRINGSAEKLIASNEYDELGRLKKKTLGTDLESLNYEYGLNGWLQSINKDFAVNGNGHYFGMELSYDIGYSKNQYNGNIAGIKWRGFADKEYRSMGFDYDKANRLLFSDFNQFTGGAWNKSANVNFSTVMGDGINPQTAYDANGNIRAMIQNGLKGGVSTIIDSLSYSYQGNGISNRLQGVQDAVVDPSSTLGDFKEVNGKGLNDYTYDPNGNLTKDDNKGILSISYNHLNLPTVIQMANNKGSIRYIYDASGTKLSKIVEDKTGDSVKTTITDYQSGTVYTDNKLEFLPQEEGRIRFVTKSGQAPYLAYDYFLKDHLGNIRTVLTEETSNGIYAATMESVSAAKEEALFSNVGSTRVATPAGYPNAGSGNQYVAKLNAGTGAKVGPSLVLRVMAGDTLRIAGNAFYKSTAAKNSNVTPSQMLTAVLNAFSGTSAGGGAHTAIGSNELSTNFSSSDMRHLIEKDNNQNLPDKPRAYITFAAFDDQFKLVDDNSGSRQVQGSPDVLQTLGADNIIIKKSGFIYIYTTNESNEDVYFDNLVVTHGSGPLMEETHYYPFGLTMAGISANALVGTKYPKNHKEYNGIEHTTELDLNQYDAFYRNLDPQIGRWWQIDPKPNFAESPYASMSNNPILNMDPLGDSLLKKADHRIANRIEKQLNYKNVSLNKQITRLNNRIASAEAGGDKKRTESLRADLKDVNARISANTATLSRLNAIKDDQKMAYTFNELPMGSTRGETKLDAVKNSAGDYQPAIVMSITSDVNAVHEITHAYQGGIEHSIMLNGSGAAYLGSNLAAQQMSNAKSEIEAYRAQYGFDPSSMPSSTMTNTPASMQAVGIFYIGGIINNATSKPVYQHIRDRVNVIIQELMIF</sequence>
<dbReference type="Proteomes" id="UP000249819">
    <property type="component" value="Unassembled WGS sequence"/>
</dbReference>
<reference evidence="3 4" key="1">
    <citation type="submission" date="2018-06" db="EMBL/GenBank/DDBJ databases">
        <title>Genomic Encyclopedia of Archaeal and Bacterial Type Strains, Phase II (KMG-II): from individual species to whole genera.</title>
        <authorList>
            <person name="Goeker M."/>
        </authorList>
    </citation>
    <scope>NUCLEOTIDE SEQUENCE [LARGE SCALE GENOMIC DNA]</scope>
    <source>
        <strain evidence="3 4">DSM 29821</strain>
    </source>
</reference>
<dbReference type="OrthoDB" id="976756at2"/>